<evidence type="ECO:0000256" key="3">
    <source>
        <dbReference type="ARBA" id="ARBA00022679"/>
    </source>
</evidence>
<keyword evidence="4" id="KW-0547">Nucleotide-binding</keyword>
<dbReference type="EMBL" id="FOFO01000016">
    <property type="protein sequence ID" value="SEQ09390.1"/>
    <property type="molecule type" value="Genomic_DNA"/>
</dbReference>
<dbReference type="FunFam" id="3.40.50.720:FF:000033">
    <property type="entry name" value="Adenylyltransferase and sulfurtransferase MOCS3"/>
    <property type="match status" value="1"/>
</dbReference>
<feature type="domain" description="THIF-type NAD/FAD binding fold" evidence="14">
    <location>
        <begin position="9"/>
        <end position="243"/>
    </location>
</feature>
<comment type="subunit">
    <text evidence="8">Homodimer. Forms a stable heterotetrameric complex of 2 MoeB and 2 MoaD during adenylation of MoaD.</text>
</comment>
<evidence type="ECO:0000256" key="4">
    <source>
        <dbReference type="ARBA" id="ARBA00022741"/>
    </source>
</evidence>
<dbReference type="SUPFAM" id="SSF69572">
    <property type="entry name" value="Activating enzymes of the ubiquitin-like proteins"/>
    <property type="match status" value="1"/>
</dbReference>
<dbReference type="STRING" id="867345.SAMN05421693_11657"/>
<dbReference type="PANTHER" id="PTHR10953:SF194">
    <property type="entry name" value="MOLYBDOPTERIN-SYNTHASE ADENYLYLTRANSFERASE"/>
    <property type="match status" value="1"/>
</dbReference>
<dbReference type="PANTHER" id="PTHR10953">
    <property type="entry name" value="UBIQUITIN-ACTIVATING ENZYME E1"/>
    <property type="match status" value="1"/>
</dbReference>
<dbReference type="EC" id="2.7.7.80" evidence="9"/>
<evidence type="ECO:0000256" key="13">
    <source>
        <dbReference type="ARBA" id="ARBA00078531"/>
    </source>
</evidence>
<comment type="pathway">
    <text evidence="1">Cofactor biosynthesis; molybdopterin biosynthesis.</text>
</comment>
<dbReference type="GO" id="GO:0004792">
    <property type="term" value="F:thiosulfate-cyanide sulfurtransferase activity"/>
    <property type="evidence" value="ECO:0007669"/>
    <property type="project" value="TreeGrafter"/>
</dbReference>
<dbReference type="NCBIfam" id="NF004281">
    <property type="entry name" value="PRK05690.1"/>
    <property type="match status" value="1"/>
</dbReference>
<dbReference type="RefSeq" id="WP_090206973.1">
    <property type="nucleotide sequence ID" value="NZ_FOFO01000016.1"/>
</dbReference>
<evidence type="ECO:0000313" key="15">
    <source>
        <dbReference type="EMBL" id="SEQ09390.1"/>
    </source>
</evidence>
<dbReference type="CDD" id="cd00757">
    <property type="entry name" value="ThiF_MoeB_HesA_family"/>
    <property type="match status" value="1"/>
</dbReference>
<gene>
    <name evidence="15" type="ORF">SAMN05421693_11657</name>
</gene>
<dbReference type="Pfam" id="PF00899">
    <property type="entry name" value="ThiF"/>
    <property type="match status" value="1"/>
</dbReference>
<dbReference type="OrthoDB" id="9804286at2"/>
<evidence type="ECO:0000256" key="9">
    <source>
        <dbReference type="ARBA" id="ARBA00066884"/>
    </source>
</evidence>
<dbReference type="GO" id="GO:0005829">
    <property type="term" value="C:cytosol"/>
    <property type="evidence" value="ECO:0007669"/>
    <property type="project" value="TreeGrafter"/>
</dbReference>
<dbReference type="GO" id="GO:0008146">
    <property type="term" value="F:sulfotransferase activity"/>
    <property type="evidence" value="ECO:0007669"/>
    <property type="project" value="TreeGrafter"/>
</dbReference>
<dbReference type="GO" id="GO:0008641">
    <property type="term" value="F:ubiquitin-like modifier activating enzyme activity"/>
    <property type="evidence" value="ECO:0007669"/>
    <property type="project" value="InterPro"/>
</dbReference>
<evidence type="ECO:0000256" key="10">
    <source>
        <dbReference type="ARBA" id="ARBA00073635"/>
    </source>
</evidence>
<accession>A0A1H9D7F8</accession>
<dbReference type="AlphaFoldDB" id="A0A1H9D7F8"/>
<dbReference type="InterPro" id="IPR000594">
    <property type="entry name" value="ThiF_NAD_FAD-bd"/>
</dbReference>
<dbReference type="InterPro" id="IPR035985">
    <property type="entry name" value="Ubiquitin-activating_enz"/>
</dbReference>
<reference evidence="15 16" key="1">
    <citation type="submission" date="2016-10" db="EMBL/GenBank/DDBJ databases">
        <authorList>
            <person name="de Groot N.N."/>
        </authorList>
    </citation>
    <scope>NUCLEOTIDE SEQUENCE [LARGE SCALE GENOMIC DNA]</scope>
    <source>
        <strain evidence="15 16">B7-7</strain>
    </source>
</reference>
<evidence type="ECO:0000256" key="5">
    <source>
        <dbReference type="ARBA" id="ARBA00022840"/>
    </source>
</evidence>
<protein>
    <recommendedName>
        <fullName evidence="10">Molybdopterin-synthase adenylyltransferase</fullName>
        <ecNumber evidence="9">2.7.7.80</ecNumber>
    </recommendedName>
    <alternativeName>
        <fullName evidence="13">MoaD protein adenylase</fullName>
    </alternativeName>
    <alternativeName>
        <fullName evidence="11">Molybdopterin-converting factor subunit 1 adenylase</fullName>
    </alternativeName>
    <alternativeName>
        <fullName evidence="12">Sulfur carrier protein MoaD adenylyltransferase</fullName>
    </alternativeName>
</protein>
<keyword evidence="15" id="KW-0548">Nucleotidyltransferase</keyword>
<evidence type="ECO:0000256" key="1">
    <source>
        <dbReference type="ARBA" id="ARBA00005046"/>
    </source>
</evidence>
<evidence type="ECO:0000256" key="2">
    <source>
        <dbReference type="ARBA" id="ARBA00009919"/>
    </source>
</evidence>
<dbReference type="GO" id="GO:0005524">
    <property type="term" value="F:ATP binding"/>
    <property type="evidence" value="ECO:0007669"/>
    <property type="project" value="UniProtKB-KW"/>
</dbReference>
<evidence type="ECO:0000259" key="14">
    <source>
        <dbReference type="Pfam" id="PF00899"/>
    </source>
</evidence>
<keyword evidence="5" id="KW-0067">ATP-binding</keyword>
<dbReference type="GO" id="GO:0061605">
    <property type="term" value="F:molybdopterin-synthase adenylyltransferase activity"/>
    <property type="evidence" value="ECO:0007669"/>
    <property type="project" value="UniProtKB-EC"/>
</dbReference>
<sequence length="247" mass="26326">MDDPILLRYSRQILLPQVGYEGQERLGQSHALIIGLGGLGSPVALYLAAAGVGRLTLVDFDRVDLSNLQRQIIHRTDRIGRPKVTSAEESIAGINPLVQVTCIDQALTGDALARAMADVDVVLDCCDNFATRFAVNRACVATGTPLVSAAVIRLEGQLSVFEPRVADSPCYHCLYGEGEETAETCSRNGILASLPGVMGTLQATEALKLLLGLPTVRGRLLLLDALAMEWRSIRVKKDPGCTVCGGG</sequence>
<proteinExistence type="inferred from homology"/>
<dbReference type="InterPro" id="IPR045886">
    <property type="entry name" value="ThiF/MoeB/HesA"/>
</dbReference>
<keyword evidence="3 15" id="KW-0808">Transferase</keyword>
<comment type="function">
    <text evidence="7">Catalyzes the adenylation by ATP of the carboxyl group of the C-terminal glycine of sulfur carrier protein MoaD.</text>
</comment>
<evidence type="ECO:0000256" key="7">
    <source>
        <dbReference type="ARBA" id="ARBA00055169"/>
    </source>
</evidence>
<organism evidence="15 16">
    <name type="scientific">Ectothiorhodospira magna</name>
    <dbReference type="NCBI Taxonomy" id="867345"/>
    <lineage>
        <taxon>Bacteria</taxon>
        <taxon>Pseudomonadati</taxon>
        <taxon>Pseudomonadota</taxon>
        <taxon>Gammaproteobacteria</taxon>
        <taxon>Chromatiales</taxon>
        <taxon>Ectothiorhodospiraceae</taxon>
        <taxon>Ectothiorhodospira</taxon>
    </lineage>
</organism>
<name>A0A1H9D7F8_9GAMM</name>
<keyword evidence="16" id="KW-1185">Reference proteome</keyword>
<dbReference type="Proteomes" id="UP000199496">
    <property type="component" value="Unassembled WGS sequence"/>
</dbReference>
<evidence type="ECO:0000313" key="16">
    <source>
        <dbReference type="Proteomes" id="UP000199496"/>
    </source>
</evidence>
<dbReference type="Gene3D" id="3.40.50.720">
    <property type="entry name" value="NAD(P)-binding Rossmann-like Domain"/>
    <property type="match status" value="1"/>
</dbReference>
<evidence type="ECO:0000256" key="11">
    <source>
        <dbReference type="ARBA" id="ARBA00075110"/>
    </source>
</evidence>
<evidence type="ECO:0000256" key="6">
    <source>
        <dbReference type="ARBA" id="ARBA00052218"/>
    </source>
</evidence>
<comment type="similarity">
    <text evidence="2">Belongs to the HesA/MoeB/ThiF family.</text>
</comment>
<evidence type="ECO:0000256" key="8">
    <source>
        <dbReference type="ARBA" id="ARBA00063809"/>
    </source>
</evidence>
<evidence type="ECO:0000256" key="12">
    <source>
        <dbReference type="ARBA" id="ARBA00075328"/>
    </source>
</evidence>
<comment type="catalytic activity">
    <reaction evidence="6">
        <text>[molybdopterin-synthase sulfur-carrier protein]-C-terminal Gly-Gly + ATP + H(+) = [molybdopterin-synthase sulfur-carrier protein]-C-terminal Gly-Gly-AMP + diphosphate</text>
        <dbReference type="Rhea" id="RHEA:43616"/>
        <dbReference type="Rhea" id="RHEA-COMP:12159"/>
        <dbReference type="Rhea" id="RHEA-COMP:12202"/>
        <dbReference type="ChEBI" id="CHEBI:15378"/>
        <dbReference type="ChEBI" id="CHEBI:30616"/>
        <dbReference type="ChEBI" id="CHEBI:33019"/>
        <dbReference type="ChEBI" id="CHEBI:90618"/>
        <dbReference type="ChEBI" id="CHEBI:90778"/>
        <dbReference type="EC" id="2.7.7.80"/>
    </reaction>
</comment>